<dbReference type="GO" id="GO:0016787">
    <property type="term" value="F:hydrolase activity"/>
    <property type="evidence" value="ECO:0007669"/>
    <property type="project" value="UniProtKB-KW"/>
</dbReference>
<comment type="caution">
    <text evidence="3">The sequence shown here is derived from an EMBL/GenBank/DDBJ whole genome shotgun (WGS) entry which is preliminary data.</text>
</comment>
<dbReference type="PANTHER" id="PTHR43283:SF11">
    <property type="entry name" value="BETA-LACTAMASE-RELATED DOMAIN-CONTAINING PROTEIN"/>
    <property type="match status" value="1"/>
</dbReference>
<sequence>MHDKLLKEIIDTELSRKGSYRYSCLNFMLLKEAVESVSGTDLDTYLKQNFYHKLGASTTTFQPLKYMSIDRIPPTEEDPFFRKQLVRGYVHDEGAALFGGISGNAGLFSNANDLAKLYQMWLNGGEYGGERYLSEETVRLFTTTKSSISRRGLGFDKPDPANSQYSPTSPGAPIEVYGHTGFTGTIFWVDPVHNMIYIFLSNRVNPARSPNRLSTLSTRERIQEELYLALKAIKNPTTND</sequence>
<reference evidence="3" key="1">
    <citation type="submission" date="2019-08" db="EMBL/GenBank/DDBJ databases">
        <authorList>
            <person name="Kucharzyk K."/>
            <person name="Murdoch R.W."/>
            <person name="Higgins S."/>
            <person name="Loffler F."/>
        </authorList>
    </citation>
    <scope>NUCLEOTIDE SEQUENCE</scope>
</reference>
<organism evidence="3">
    <name type="scientific">bioreactor metagenome</name>
    <dbReference type="NCBI Taxonomy" id="1076179"/>
    <lineage>
        <taxon>unclassified sequences</taxon>
        <taxon>metagenomes</taxon>
        <taxon>ecological metagenomes</taxon>
    </lineage>
</organism>
<evidence type="ECO:0000259" key="2">
    <source>
        <dbReference type="Pfam" id="PF00144"/>
    </source>
</evidence>
<dbReference type="AlphaFoldDB" id="A0A645FQX4"/>
<feature type="domain" description="Beta-lactamase-related" evidence="2">
    <location>
        <begin position="19"/>
        <end position="211"/>
    </location>
</feature>
<proteinExistence type="predicted"/>
<dbReference type="PANTHER" id="PTHR43283">
    <property type="entry name" value="BETA-LACTAMASE-RELATED"/>
    <property type="match status" value="1"/>
</dbReference>
<dbReference type="InterPro" id="IPR012338">
    <property type="entry name" value="Beta-lactam/transpept-like"/>
</dbReference>
<dbReference type="SUPFAM" id="SSF56601">
    <property type="entry name" value="beta-lactamase/transpeptidase-like"/>
    <property type="match status" value="1"/>
</dbReference>
<accession>A0A645FQX4</accession>
<dbReference type="InterPro" id="IPR050789">
    <property type="entry name" value="Diverse_Enzym_Activities"/>
</dbReference>
<evidence type="ECO:0000313" key="3">
    <source>
        <dbReference type="EMBL" id="MPN16300.1"/>
    </source>
</evidence>
<protein>
    <recommendedName>
        <fullName evidence="2">Beta-lactamase-related domain-containing protein</fullName>
    </recommendedName>
</protein>
<name>A0A645FQX4_9ZZZZ</name>
<dbReference type="EMBL" id="VSSQ01063235">
    <property type="protein sequence ID" value="MPN16300.1"/>
    <property type="molecule type" value="Genomic_DNA"/>
</dbReference>
<dbReference type="Pfam" id="PF00144">
    <property type="entry name" value="Beta-lactamase"/>
    <property type="match status" value="1"/>
</dbReference>
<dbReference type="Gene3D" id="3.40.710.10">
    <property type="entry name" value="DD-peptidase/beta-lactamase superfamily"/>
    <property type="match status" value="1"/>
</dbReference>
<dbReference type="InterPro" id="IPR001466">
    <property type="entry name" value="Beta-lactam-related"/>
</dbReference>
<gene>
    <name evidence="3" type="ORF">SDC9_163638</name>
</gene>
<evidence type="ECO:0000256" key="1">
    <source>
        <dbReference type="ARBA" id="ARBA00022801"/>
    </source>
</evidence>
<keyword evidence="1" id="KW-0378">Hydrolase</keyword>